<feature type="compositionally biased region" description="Polar residues" evidence="1">
    <location>
        <begin position="54"/>
        <end position="64"/>
    </location>
</feature>
<gene>
    <name evidence="2" type="ORF">BDV98DRAFT_560229</name>
</gene>
<dbReference type="EMBL" id="ML178816">
    <property type="protein sequence ID" value="TFL05559.1"/>
    <property type="molecule type" value="Genomic_DNA"/>
</dbReference>
<protein>
    <submittedName>
        <fullName evidence="2">Uncharacterized protein</fullName>
    </submittedName>
</protein>
<feature type="compositionally biased region" description="Polar residues" evidence="1">
    <location>
        <begin position="1"/>
        <end position="16"/>
    </location>
</feature>
<sequence length="64" mass="6716">MSSLTRTPGCTPSSSEPGCAVHGDQSAQSLRMPIFGHASPQAHDMSPFARRPNVASTTRSFAAE</sequence>
<name>A0A5C3QZ37_9AGAR</name>
<accession>A0A5C3QZ37</accession>
<reference evidence="2 3" key="1">
    <citation type="journal article" date="2019" name="Nat. Ecol. Evol.">
        <title>Megaphylogeny resolves global patterns of mushroom evolution.</title>
        <authorList>
            <person name="Varga T."/>
            <person name="Krizsan K."/>
            <person name="Foldi C."/>
            <person name="Dima B."/>
            <person name="Sanchez-Garcia M."/>
            <person name="Sanchez-Ramirez S."/>
            <person name="Szollosi G.J."/>
            <person name="Szarkandi J.G."/>
            <person name="Papp V."/>
            <person name="Albert L."/>
            <person name="Andreopoulos W."/>
            <person name="Angelini C."/>
            <person name="Antonin V."/>
            <person name="Barry K.W."/>
            <person name="Bougher N.L."/>
            <person name="Buchanan P."/>
            <person name="Buyck B."/>
            <person name="Bense V."/>
            <person name="Catcheside P."/>
            <person name="Chovatia M."/>
            <person name="Cooper J."/>
            <person name="Damon W."/>
            <person name="Desjardin D."/>
            <person name="Finy P."/>
            <person name="Geml J."/>
            <person name="Haridas S."/>
            <person name="Hughes K."/>
            <person name="Justo A."/>
            <person name="Karasinski D."/>
            <person name="Kautmanova I."/>
            <person name="Kiss B."/>
            <person name="Kocsube S."/>
            <person name="Kotiranta H."/>
            <person name="LaButti K.M."/>
            <person name="Lechner B.E."/>
            <person name="Liimatainen K."/>
            <person name="Lipzen A."/>
            <person name="Lukacs Z."/>
            <person name="Mihaltcheva S."/>
            <person name="Morgado L.N."/>
            <person name="Niskanen T."/>
            <person name="Noordeloos M.E."/>
            <person name="Ohm R.A."/>
            <person name="Ortiz-Santana B."/>
            <person name="Ovrebo C."/>
            <person name="Racz N."/>
            <person name="Riley R."/>
            <person name="Savchenko A."/>
            <person name="Shiryaev A."/>
            <person name="Soop K."/>
            <person name="Spirin V."/>
            <person name="Szebenyi C."/>
            <person name="Tomsovsky M."/>
            <person name="Tulloss R.E."/>
            <person name="Uehling J."/>
            <person name="Grigoriev I.V."/>
            <person name="Vagvolgyi C."/>
            <person name="Papp T."/>
            <person name="Martin F.M."/>
            <person name="Miettinen O."/>
            <person name="Hibbett D.S."/>
            <person name="Nagy L.G."/>
        </authorList>
    </citation>
    <scope>NUCLEOTIDE SEQUENCE [LARGE SCALE GENOMIC DNA]</scope>
    <source>
        <strain evidence="2 3">CBS 309.79</strain>
    </source>
</reference>
<keyword evidence="3" id="KW-1185">Reference proteome</keyword>
<organism evidence="2 3">
    <name type="scientific">Pterulicium gracile</name>
    <dbReference type="NCBI Taxonomy" id="1884261"/>
    <lineage>
        <taxon>Eukaryota</taxon>
        <taxon>Fungi</taxon>
        <taxon>Dikarya</taxon>
        <taxon>Basidiomycota</taxon>
        <taxon>Agaricomycotina</taxon>
        <taxon>Agaricomycetes</taxon>
        <taxon>Agaricomycetidae</taxon>
        <taxon>Agaricales</taxon>
        <taxon>Pleurotineae</taxon>
        <taxon>Pterulaceae</taxon>
        <taxon>Pterulicium</taxon>
    </lineage>
</organism>
<evidence type="ECO:0000256" key="1">
    <source>
        <dbReference type="SAM" id="MobiDB-lite"/>
    </source>
</evidence>
<proteinExistence type="predicted"/>
<evidence type="ECO:0000313" key="3">
    <source>
        <dbReference type="Proteomes" id="UP000305067"/>
    </source>
</evidence>
<dbReference type="AlphaFoldDB" id="A0A5C3QZ37"/>
<dbReference type="Proteomes" id="UP000305067">
    <property type="component" value="Unassembled WGS sequence"/>
</dbReference>
<evidence type="ECO:0000313" key="2">
    <source>
        <dbReference type="EMBL" id="TFL05559.1"/>
    </source>
</evidence>
<feature type="region of interest" description="Disordered" evidence="1">
    <location>
        <begin position="1"/>
        <end position="64"/>
    </location>
</feature>